<accession>A0A839T0K3</accession>
<reference evidence="1 2" key="1">
    <citation type="submission" date="2020-08" db="EMBL/GenBank/DDBJ databases">
        <title>Genomic Encyclopedia of Type Strains, Phase III (KMG-III): the genomes of soil and plant-associated and newly described type strains.</title>
        <authorList>
            <person name="Whitman W."/>
        </authorList>
    </citation>
    <scope>NUCLEOTIDE SEQUENCE [LARGE SCALE GENOMIC DNA]</scope>
    <source>
        <strain evidence="1 2">CECT 4462</strain>
    </source>
</reference>
<dbReference type="EMBL" id="JACHXI010000003">
    <property type="protein sequence ID" value="MBB3102658.1"/>
    <property type="molecule type" value="Genomic_DNA"/>
</dbReference>
<dbReference type="AlphaFoldDB" id="A0A839T0K3"/>
<gene>
    <name evidence="1" type="ORF">FHR87_001041</name>
</gene>
<evidence type="ECO:0000313" key="1">
    <source>
        <dbReference type="EMBL" id="MBB3102658.1"/>
    </source>
</evidence>
<sequence length="35" mass="3854">MMCAHFRTLHVAATKLRVMVMAKYVAAMPFGEAGL</sequence>
<evidence type="ECO:0000313" key="2">
    <source>
        <dbReference type="Proteomes" id="UP000549250"/>
    </source>
</evidence>
<name>A0A839T0K3_AZOMA</name>
<proteinExistence type="predicted"/>
<comment type="caution">
    <text evidence="1">The sequence shown here is derived from an EMBL/GenBank/DDBJ whole genome shotgun (WGS) entry which is preliminary data.</text>
</comment>
<protein>
    <submittedName>
        <fullName evidence="1">Uncharacterized protein</fullName>
    </submittedName>
</protein>
<keyword evidence="2" id="KW-1185">Reference proteome</keyword>
<organism evidence="1 2">
    <name type="scientific">Azomonas macrocytogenes</name>
    <name type="common">Azotobacter macrocytogenes</name>
    <dbReference type="NCBI Taxonomy" id="69962"/>
    <lineage>
        <taxon>Bacteria</taxon>
        <taxon>Pseudomonadati</taxon>
        <taxon>Pseudomonadota</taxon>
        <taxon>Gammaproteobacteria</taxon>
        <taxon>Pseudomonadales</taxon>
        <taxon>Pseudomonadaceae</taxon>
        <taxon>Azomonas</taxon>
    </lineage>
</organism>
<dbReference type="Proteomes" id="UP000549250">
    <property type="component" value="Unassembled WGS sequence"/>
</dbReference>